<dbReference type="InterPro" id="IPR014776">
    <property type="entry name" value="4pyrrole_Mease_sub2"/>
</dbReference>
<dbReference type="OrthoDB" id="508204at2759"/>
<dbReference type="Proteomes" id="UP001152797">
    <property type="component" value="Unassembled WGS sequence"/>
</dbReference>
<dbReference type="GO" id="GO:0004851">
    <property type="term" value="F:uroporphyrin-III C-methyltransferase activity"/>
    <property type="evidence" value="ECO:0007669"/>
    <property type="project" value="UniProtKB-EC"/>
</dbReference>
<evidence type="ECO:0000313" key="8">
    <source>
        <dbReference type="EMBL" id="CAI3972105.1"/>
    </source>
</evidence>
<dbReference type="InterPro" id="IPR036108">
    <property type="entry name" value="4pyrrol_syn_uPrphyn_synt_sf"/>
</dbReference>
<name>A0A9P1BG45_9DINO</name>
<evidence type="ECO:0000256" key="5">
    <source>
        <dbReference type="ARBA" id="ARBA00023244"/>
    </source>
</evidence>
<dbReference type="InterPro" id="IPR003043">
    <property type="entry name" value="Uropor_MeTrfase_CS"/>
</dbReference>
<dbReference type="InterPro" id="IPR050161">
    <property type="entry name" value="Siro_Cobalamin_biosynth"/>
</dbReference>
<gene>
    <name evidence="8" type="ORF">C1SCF055_LOCUS695</name>
</gene>
<keyword evidence="5" id="KW-0627">Porphyrin biosynthesis</keyword>
<dbReference type="InterPro" id="IPR000878">
    <property type="entry name" value="4pyrrol_Mease"/>
</dbReference>
<feature type="domain" description="Tetrapyrrole biosynthesis uroporphyrinogen III synthase" evidence="7">
    <location>
        <begin position="282"/>
        <end position="500"/>
    </location>
</feature>
<dbReference type="Gene3D" id="3.40.1010.10">
    <property type="entry name" value="Cobalt-precorrin-4 Transmethylase, Domain 1"/>
    <property type="match status" value="1"/>
</dbReference>
<protein>
    <recommendedName>
        <fullName evidence="1">uroporphyrinogen-III C-methyltransferase</fullName>
        <ecNumber evidence="1">2.1.1.107</ecNumber>
    </recommendedName>
</protein>
<dbReference type="NCBIfam" id="NF004790">
    <property type="entry name" value="PRK06136.1"/>
    <property type="match status" value="1"/>
</dbReference>
<proteinExistence type="predicted"/>
<dbReference type="AlphaFoldDB" id="A0A9P1BG45"/>
<keyword evidence="10" id="KW-1185">Reference proteome</keyword>
<dbReference type="Gene3D" id="3.40.50.10090">
    <property type="match status" value="2"/>
</dbReference>
<dbReference type="CDD" id="cd11642">
    <property type="entry name" value="SUMT"/>
    <property type="match status" value="1"/>
</dbReference>
<organism evidence="8">
    <name type="scientific">Cladocopium goreaui</name>
    <dbReference type="NCBI Taxonomy" id="2562237"/>
    <lineage>
        <taxon>Eukaryota</taxon>
        <taxon>Sar</taxon>
        <taxon>Alveolata</taxon>
        <taxon>Dinophyceae</taxon>
        <taxon>Suessiales</taxon>
        <taxon>Symbiodiniaceae</taxon>
        <taxon>Cladocopium</taxon>
    </lineage>
</organism>
<keyword evidence="3" id="KW-0808">Transferase</keyword>
<reference evidence="9 10" key="2">
    <citation type="submission" date="2024-05" db="EMBL/GenBank/DDBJ databases">
        <authorList>
            <person name="Chen Y."/>
            <person name="Shah S."/>
            <person name="Dougan E. K."/>
            <person name="Thang M."/>
            <person name="Chan C."/>
        </authorList>
    </citation>
    <scope>NUCLEOTIDE SEQUENCE [LARGE SCALE GENOMIC DNA]</scope>
</reference>
<dbReference type="Gene3D" id="3.30.950.10">
    <property type="entry name" value="Methyltransferase, Cobalt-precorrin-4 Transmethylase, Domain 2"/>
    <property type="match status" value="1"/>
</dbReference>
<evidence type="ECO:0000259" key="6">
    <source>
        <dbReference type="Pfam" id="PF00590"/>
    </source>
</evidence>
<keyword evidence="2" id="KW-0489">Methyltransferase</keyword>
<evidence type="ECO:0000256" key="3">
    <source>
        <dbReference type="ARBA" id="ARBA00022679"/>
    </source>
</evidence>
<dbReference type="NCBIfam" id="TIGR01469">
    <property type="entry name" value="cobA_cysG_Cterm"/>
    <property type="match status" value="1"/>
</dbReference>
<dbReference type="InterPro" id="IPR006366">
    <property type="entry name" value="CobA/CysG_C"/>
</dbReference>
<dbReference type="EC" id="2.1.1.107" evidence="1"/>
<dbReference type="SUPFAM" id="SSF69618">
    <property type="entry name" value="HemD-like"/>
    <property type="match status" value="1"/>
</dbReference>
<sequence length="509" mass="55208">MTSPSEDIPGYVYLVGAGPGDPSLITMRGFMCLRFADVVLYDALVNPQILQYCGPQAELISLGRHGRGAIVPQGEINQMLVDHARQGKKVVRLKGGDPSIFARIGEETDALDAAAVGYSIVPGITASLAAGSYAGIPLTHREHSSAVALITGHEASDKVSPPIDYRKLAHFPGTLVFYMGVTTARTWSKGLIEGGMRPDTPVALVRRCSWPNQLVRRCALADVADVLDQRRTKDKIRPPVIAIVGEVANEEIGIAPYIDKPLQGARVVVTRPRELADEFCFNLEHMGAEVLTQPTIEIAPIADYSEVDRALSRLEEFDWLVFSSSNGVEHLISRLLESGKDLRALAAVQLAVVGPGTAKTLAKYHLKADLQPEEFRGEALAEALVEADGDRYLLARASRGRDVMVRRLSEAGGHVEEIVVYESRDVMQPDEEVAKRLAAGEIDWITVTSSAIARSLVDMFGEDLHKTQLASISPITSETLRELGYPPAVEAAVHTMQDLATAIGQKHSE</sequence>
<keyword evidence="4" id="KW-0949">S-adenosyl-L-methionine</keyword>
<evidence type="ECO:0000256" key="2">
    <source>
        <dbReference type="ARBA" id="ARBA00022603"/>
    </source>
</evidence>
<dbReference type="EMBL" id="CAMXCT030000001">
    <property type="protein sequence ID" value="CAL4759417.1"/>
    <property type="molecule type" value="Genomic_DNA"/>
</dbReference>
<dbReference type="GO" id="GO:0019354">
    <property type="term" value="P:siroheme biosynthetic process"/>
    <property type="evidence" value="ECO:0007669"/>
    <property type="project" value="InterPro"/>
</dbReference>
<dbReference type="Pfam" id="PF02602">
    <property type="entry name" value="HEM4"/>
    <property type="match status" value="1"/>
</dbReference>
<accession>A0A9P1BG45</accession>
<dbReference type="EMBL" id="CAMXCT010000001">
    <property type="protein sequence ID" value="CAI3972105.1"/>
    <property type="molecule type" value="Genomic_DNA"/>
</dbReference>
<dbReference type="PANTHER" id="PTHR45790">
    <property type="entry name" value="SIROHEME SYNTHASE-RELATED"/>
    <property type="match status" value="1"/>
</dbReference>
<reference evidence="8" key="1">
    <citation type="submission" date="2022-10" db="EMBL/GenBank/DDBJ databases">
        <authorList>
            <person name="Chen Y."/>
            <person name="Dougan E. K."/>
            <person name="Chan C."/>
            <person name="Rhodes N."/>
            <person name="Thang M."/>
        </authorList>
    </citation>
    <scope>NUCLEOTIDE SEQUENCE</scope>
</reference>
<dbReference type="PANTHER" id="PTHR45790:SF3">
    <property type="entry name" value="S-ADENOSYL-L-METHIONINE-DEPENDENT UROPORPHYRINOGEN III METHYLTRANSFERASE, CHLOROPLASTIC"/>
    <property type="match status" value="1"/>
</dbReference>
<evidence type="ECO:0000256" key="1">
    <source>
        <dbReference type="ARBA" id="ARBA00012162"/>
    </source>
</evidence>
<dbReference type="GO" id="GO:0032259">
    <property type="term" value="P:methylation"/>
    <property type="evidence" value="ECO:0007669"/>
    <property type="project" value="UniProtKB-KW"/>
</dbReference>
<dbReference type="SUPFAM" id="SSF53790">
    <property type="entry name" value="Tetrapyrrole methylase"/>
    <property type="match status" value="1"/>
</dbReference>
<evidence type="ECO:0000313" key="10">
    <source>
        <dbReference type="Proteomes" id="UP001152797"/>
    </source>
</evidence>
<evidence type="ECO:0000259" key="7">
    <source>
        <dbReference type="Pfam" id="PF02602"/>
    </source>
</evidence>
<dbReference type="GO" id="GO:0004852">
    <property type="term" value="F:uroporphyrinogen-III synthase activity"/>
    <property type="evidence" value="ECO:0007669"/>
    <property type="project" value="InterPro"/>
</dbReference>
<comment type="caution">
    <text evidence="8">The sequence shown here is derived from an EMBL/GenBank/DDBJ whole genome shotgun (WGS) entry which is preliminary data.</text>
</comment>
<dbReference type="EMBL" id="CAMXCT020000001">
    <property type="protein sequence ID" value="CAL1125480.1"/>
    <property type="molecule type" value="Genomic_DNA"/>
</dbReference>
<dbReference type="FunFam" id="3.40.1010.10:FF:000001">
    <property type="entry name" value="Siroheme synthase"/>
    <property type="match status" value="1"/>
</dbReference>
<feature type="domain" description="Tetrapyrrole methylase" evidence="6">
    <location>
        <begin position="12"/>
        <end position="223"/>
    </location>
</feature>
<dbReference type="InterPro" id="IPR035996">
    <property type="entry name" value="4pyrrol_Methylase_sf"/>
</dbReference>
<dbReference type="InterPro" id="IPR003754">
    <property type="entry name" value="4pyrrol_synth_uPrphyn_synth"/>
</dbReference>
<evidence type="ECO:0000256" key="4">
    <source>
        <dbReference type="ARBA" id="ARBA00022691"/>
    </source>
</evidence>
<dbReference type="PROSITE" id="PS00839">
    <property type="entry name" value="SUMT_1"/>
    <property type="match status" value="1"/>
</dbReference>
<dbReference type="CDD" id="cd06578">
    <property type="entry name" value="HemD"/>
    <property type="match status" value="1"/>
</dbReference>
<dbReference type="InterPro" id="IPR014777">
    <property type="entry name" value="4pyrrole_Mease_sub1"/>
</dbReference>
<evidence type="ECO:0000313" key="9">
    <source>
        <dbReference type="EMBL" id="CAL4759417.1"/>
    </source>
</evidence>
<dbReference type="Pfam" id="PF00590">
    <property type="entry name" value="TP_methylase"/>
    <property type="match status" value="1"/>
</dbReference>